<dbReference type="EC" id="3.1.1.-" evidence="3"/>
<gene>
    <name evidence="5" type="ORF">RCO7_04988</name>
</gene>
<dbReference type="Proteomes" id="UP000178129">
    <property type="component" value="Unassembled WGS sequence"/>
</dbReference>
<keyword evidence="6" id="KW-1185">Reference proteome</keyword>
<dbReference type="PROSITE" id="PS00122">
    <property type="entry name" value="CARBOXYLESTERASE_B_1"/>
    <property type="match status" value="1"/>
</dbReference>
<protein>
    <recommendedName>
        <fullName evidence="3">Carboxylic ester hydrolase</fullName>
        <ecNumber evidence="3">3.1.1.-</ecNumber>
    </recommendedName>
</protein>
<name>A0A1E1KDV1_9HELO</name>
<feature type="signal peptide" evidence="3">
    <location>
        <begin position="1"/>
        <end position="26"/>
    </location>
</feature>
<comment type="caution">
    <text evidence="5">The sequence shown here is derived from an EMBL/GenBank/DDBJ whole genome shotgun (WGS) entry which is preliminary data.</text>
</comment>
<dbReference type="Pfam" id="PF00135">
    <property type="entry name" value="COesterase"/>
    <property type="match status" value="2"/>
</dbReference>
<accession>A0A1E1KDV1</accession>
<sequence length="519" mass="55793">MVSASTCRQLSSAAVISLALTTNASAACYNSSSPTSVAPRVTLDNRLTLLGLVNPSTPNVAEFLGIPYAKAPIDELRWAPPQAYEPRNGTIINATATSPSCFQYSTSNPTLLTKELPGFVVGSAGNAGFREDCLTVSVYTPAQAIASNSSLPVIIWVYGGGFATGGQDVAYQIPSNWIERSQEHIVVSFNYRINIFGYPNAAGLREQNLGILDQRLAIEWAQANIAKFGGNPYQMTLWGHSAGSVAVDYYNFAYPSDPIVKGLIMNSGTAHLDQLLSPDSDYSNFTWVASNVGCANQTNAAAELACMRKVPAAVIEDFVQKYEDSGVSPPMTFAPIVDERIVFGNYTERAAMGILSTLPAIIGMDANEGMFLAPYDPAGSNQTIATQISYAYFWCPATKSTYERLAASRTTYRYFYAGNFTNVSPNPWIGAYHSSELPLIFGTDGLNGESTTFEKEVSDVMQDAYLAFARDPVKGLEEVGWPVYESKGGLVREFAEGGIAAKMVPLTEIEDGCASIGLA</sequence>
<feature type="chain" id="PRO_5009362677" description="Carboxylic ester hydrolase" evidence="3">
    <location>
        <begin position="27"/>
        <end position="519"/>
    </location>
</feature>
<keyword evidence="2 3" id="KW-0378">Hydrolase</keyword>
<organism evidence="5 6">
    <name type="scientific">Rhynchosporium graminicola</name>
    <dbReference type="NCBI Taxonomy" id="2792576"/>
    <lineage>
        <taxon>Eukaryota</taxon>
        <taxon>Fungi</taxon>
        <taxon>Dikarya</taxon>
        <taxon>Ascomycota</taxon>
        <taxon>Pezizomycotina</taxon>
        <taxon>Leotiomycetes</taxon>
        <taxon>Helotiales</taxon>
        <taxon>Ploettnerulaceae</taxon>
        <taxon>Rhynchosporium</taxon>
    </lineage>
</organism>
<dbReference type="Gene3D" id="3.40.50.1820">
    <property type="entry name" value="alpha/beta hydrolase"/>
    <property type="match status" value="2"/>
</dbReference>
<dbReference type="InterPro" id="IPR050309">
    <property type="entry name" value="Type-B_Carboxylest/Lipase"/>
</dbReference>
<evidence type="ECO:0000256" key="3">
    <source>
        <dbReference type="RuleBase" id="RU361235"/>
    </source>
</evidence>
<keyword evidence="3" id="KW-0732">Signal</keyword>
<feature type="domain" description="Carboxylesterase type B" evidence="4">
    <location>
        <begin position="53"/>
        <end position="379"/>
    </location>
</feature>
<dbReference type="InterPro" id="IPR029058">
    <property type="entry name" value="AB_hydrolase_fold"/>
</dbReference>
<dbReference type="AlphaFoldDB" id="A0A1E1KDV1"/>
<dbReference type="PROSITE" id="PS00941">
    <property type="entry name" value="CARBOXYLESTERASE_B_2"/>
    <property type="match status" value="1"/>
</dbReference>
<evidence type="ECO:0000313" key="6">
    <source>
        <dbReference type="Proteomes" id="UP000178129"/>
    </source>
</evidence>
<dbReference type="InterPro" id="IPR002018">
    <property type="entry name" value="CarbesteraseB"/>
</dbReference>
<comment type="similarity">
    <text evidence="1 3">Belongs to the type-B carboxylesterase/lipase family.</text>
</comment>
<dbReference type="EMBL" id="FJUW01000012">
    <property type="protein sequence ID" value="CZS96227.1"/>
    <property type="molecule type" value="Genomic_DNA"/>
</dbReference>
<evidence type="ECO:0000313" key="5">
    <source>
        <dbReference type="EMBL" id="CZS96227.1"/>
    </source>
</evidence>
<dbReference type="InParanoid" id="A0A1E1KDV1"/>
<evidence type="ECO:0000256" key="1">
    <source>
        <dbReference type="ARBA" id="ARBA00005964"/>
    </source>
</evidence>
<reference evidence="6" key="1">
    <citation type="submission" date="2016-03" db="EMBL/GenBank/DDBJ databases">
        <authorList>
            <person name="Ploux O."/>
        </authorList>
    </citation>
    <scope>NUCLEOTIDE SEQUENCE [LARGE SCALE GENOMIC DNA]</scope>
    <source>
        <strain evidence="6">UK7</strain>
    </source>
</reference>
<dbReference type="GO" id="GO:0016787">
    <property type="term" value="F:hydrolase activity"/>
    <property type="evidence" value="ECO:0007669"/>
    <property type="project" value="UniProtKB-KW"/>
</dbReference>
<evidence type="ECO:0000256" key="2">
    <source>
        <dbReference type="ARBA" id="ARBA00022801"/>
    </source>
</evidence>
<feature type="domain" description="Carboxylesterase type B" evidence="4">
    <location>
        <begin position="381"/>
        <end position="488"/>
    </location>
</feature>
<proteinExistence type="inferred from homology"/>
<dbReference type="InterPro" id="IPR019826">
    <property type="entry name" value="Carboxylesterase_B_AS"/>
</dbReference>
<evidence type="ECO:0000259" key="4">
    <source>
        <dbReference type="Pfam" id="PF00135"/>
    </source>
</evidence>
<dbReference type="STRING" id="914237.A0A1E1KDV1"/>
<dbReference type="SUPFAM" id="SSF53474">
    <property type="entry name" value="alpha/beta-Hydrolases"/>
    <property type="match status" value="1"/>
</dbReference>
<dbReference type="InterPro" id="IPR019819">
    <property type="entry name" value="Carboxylesterase_B_CS"/>
</dbReference>
<dbReference type="PANTHER" id="PTHR11559">
    <property type="entry name" value="CARBOXYLESTERASE"/>
    <property type="match status" value="1"/>
</dbReference>